<sequence>MDKSKYKEIYGLLEDIEDIGPVAKEFGVHPGIAYTILSQKTVSKVRSDFGHLKRNGPAQLEQWNRGKTILEMAGAEKIPATLMASVILKELNIPKKMAFNYPEKLQNKRLSQEIIQALDEDHFFSPHAHNLQLEKGRLGEEIISRWLKAHKIEFLTEVQLREQNTTKTPDFLLAEPITIDGIKVFWIESKAIFGDEQEHKRYTKKQFSHYEQMSGHGLVVYWYGFLDTLKSNGDIIKCYLFFEEFKKEVTELLNFGVHQ</sequence>
<keyword evidence="4" id="KW-1185">Reference proteome</keyword>
<accession>L0KWM3</accession>
<dbReference type="HOGENOM" id="CLU_076808_0_0_2"/>
<evidence type="ECO:0000256" key="1">
    <source>
        <dbReference type="ARBA" id="ARBA00004496"/>
    </source>
</evidence>
<dbReference type="PANTHER" id="PTHR31661:SF1">
    <property type="entry name" value="CDAN1-INTERACTING NUCLEASE 1"/>
    <property type="match status" value="1"/>
</dbReference>
<dbReference type="AlphaFoldDB" id="L0KWM3"/>
<dbReference type="OrthoDB" id="51604at2157"/>
<dbReference type="Pfam" id="PF14811">
    <property type="entry name" value="TPD"/>
    <property type="match status" value="1"/>
</dbReference>
<comment type="subcellular location">
    <subcellularLocation>
        <location evidence="1">Cytoplasm</location>
    </subcellularLocation>
</comment>
<dbReference type="InterPro" id="IPR029404">
    <property type="entry name" value="CDIN1"/>
</dbReference>
<organism evidence="3 4">
    <name type="scientific">Methanomethylovorans hollandica (strain DSM 15978 / NBRC 107637 / DMS1)</name>
    <dbReference type="NCBI Taxonomy" id="867904"/>
    <lineage>
        <taxon>Archaea</taxon>
        <taxon>Methanobacteriati</taxon>
        <taxon>Methanobacteriota</taxon>
        <taxon>Stenosarchaea group</taxon>
        <taxon>Methanomicrobia</taxon>
        <taxon>Methanosarcinales</taxon>
        <taxon>Methanosarcinaceae</taxon>
        <taxon>Methanomethylovorans</taxon>
    </lineage>
</organism>
<dbReference type="EMBL" id="CP003362">
    <property type="protein sequence ID" value="AGB48473.1"/>
    <property type="molecule type" value="Genomic_DNA"/>
</dbReference>
<dbReference type="STRING" id="867904.Metho_0186"/>
<evidence type="ECO:0000313" key="3">
    <source>
        <dbReference type="EMBL" id="AGB48473.1"/>
    </source>
</evidence>
<evidence type="ECO:0000313" key="4">
    <source>
        <dbReference type="Proteomes" id="UP000010866"/>
    </source>
</evidence>
<dbReference type="PANTHER" id="PTHR31661">
    <property type="entry name" value="SIMILAR TO CDNA SEQUENCE BC052040"/>
    <property type="match status" value="1"/>
</dbReference>
<dbReference type="Proteomes" id="UP000010866">
    <property type="component" value="Chromosome"/>
</dbReference>
<dbReference type="GeneID" id="14408047"/>
<proteinExistence type="predicted"/>
<reference evidence="4" key="1">
    <citation type="submission" date="2012-02" db="EMBL/GenBank/DDBJ databases">
        <title>Complete sequence of chromosome of Methanomethylovorans hollandica DSM 15978.</title>
        <authorList>
            <person name="Lucas S."/>
            <person name="Copeland A."/>
            <person name="Lapidus A."/>
            <person name="Glavina del Rio T."/>
            <person name="Dalin E."/>
            <person name="Tice H."/>
            <person name="Bruce D."/>
            <person name="Goodwin L."/>
            <person name="Pitluck S."/>
            <person name="Peters L."/>
            <person name="Mikhailova N."/>
            <person name="Held B."/>
            <person name="Kyrpides N."/>
            <person name="Mavromatis K."/>
            <person name="Ivanova N."/>
            <person name="Brettin T."/>
            <person name="Detter J.C."/>
            <person name="Han C."/>
            <person name="Larimer F."/>
            <person name="Land M."/>
            <person name="Hauser L."/>
            <person name="Markowitz V."/>
            <person name="Cheng J.-F."/>
            <person name="Hugenholtz P."/>
            <person name="Woyke T."/>
            <person name="Wu D."/>
            <person name="Spring S."/>
            <person name="Schroeder M."/>
            <person name="Brambilla E."/>
            <person name="Klenk H.-P."/>
            <person name="Eisen J.A."/>
        </authorList>
    </citation>
    <scope>NUCLEOTIDE SEQUENCE [LARGE SCALE GENOMIC DNA]</scope>
    <source>
        <strain evidence="4">DSM 15978 / NBRC 107637 / DMS1</strain>
    </source>
</reference>
<name>L0KWM3_METHD</name>
<keyword evidence="2" id="KW-0963">Cytoplasm</keyword>
<dbReference type="KEGG" id="mhz:Metho_0186"/>
<gene>
    <name evidence="3" type="ordered locus">Metho_0186</name>
</gene>
<evidence type="ECO:0008006" key="5">
    <source>
        <dbReference type="Google" id="ProtNLM"/>
    </source>
</evidence>
<dbReference type="RefSeq" id="WP_015323642.1">
    <property type="nucleotide sequence ID" value="NC_019977.1"/>
</dbReference>
<protein>
    <recommendedName>
        <fullName evidence="5">TPD domain-containing protein</fullName>
    </recommendedName>
</protein>
<dbReference type="GO" id="GO:0005737">
    <property type="term" value="C:cytoplasm"/>
    <property type="evidence" value="ECO:0007669"/>
    <property type="project" value="UniProtKB-SubCell"/>
</dbReference>
<evidence type="ECO:0000256" key="2">
    <source>
        <dbReference type="ARBA" id="ARBA00022490"/>
    </source>
</evidence>